<dbReference type="Pfam" id="PF13452">
    <property type="entry name" value="FAS1_DH_region"/>
    <property type="match status" value="1"/>
</dbReference>
<evidence type="ECO:0000313" key="2">
    <source>
        <dbReference type="EMBL" id="EHN10079.1"/>
    </source>
</evidence>
<dbReference type="PIRSF" id="PIRSF018072">
    <property type="entry name" value="UCP018072"/>
    <property type="match status" value="1"/>
</dbReference>
<dbReference type="EMBL" id="AGUD01000242">
    <property type="protein sequence ID" value="EHN10079.1"/>
    <property type="molecule type" value="Genomic_DNA"/>
</dbReference>
<protein>
    <recommendedName>
        <fullName evidence="1">FAS1-like dehydratase domain-containing protein</fullName>
    </recommendedName>
</protein>
<evidence type="ECO:0000313" key="3">
    <source>
        <dbReference type="Proteomes" id="UP000005143"/>
    </source>
</evidence>
<dbReference type="AlphaFoldDB" id="H0E8D7"/>
<feature type="domain" description="FAS1-like dehydratase" evidence="1">
    <location>
        <begin position="5"/>
        <end position="129"/>
    </location>
</feature>
<reference evidence="2 3" key="1">
    <citation type="journal article" date="2013" name="Biodegradation">
        <title>Quantitative proteomic analysis of ibuprofen-degrading Patulibacter sp. strain I11.</title>
        <authorList>
            <person name="Almeida B."/>
            <person name="Kjeldal H."/>
            <person name="Lolas I."/>
            <person name="Knudsen A.D."/>
            <person name="Carvalho G."/>
            <person name="Nielsen K.L."/>
            <person name="Barreto Crespo M.T."/>
            <person name="Stensballe A."/>
            <person name="Nielsen J.L."/>
        </authorList>
    </citation>
    <scope>NUCLEOTIDE SEQUENCE [LARGE SCALE GENOMIC DNA]</scope>
    <source>
        <strain evidence="2 3">I11</strain>
    </source>
</reference>
<dbReference type="Gene3D" id="3.10.129.10">
    <property type="entry name" value="Hotdog Thioesterase"/>
    <property type="match status" value="1"/>
</dbReference>
<dbReference type="InterPro" id="IPR029069">
    <property type="entry name" value="HotDog_dom_sf"/>
</dbReference>
<sequence length="143" mass="15739">MSTGTFETVAERGRLRFFAEVIGDADPIRTDLAAARAAGYDDLPVPPTFLMGLDAERPDGFGYLTEMGVDLRHVLHGTQAFDYHRVAVANEPLTYRSRIDDVFEKSGGALQFIVRTVEVRDAADAPVADLRSTIIERRPRSAA</sequence>
<dbReference type="InterPro" id="IPR016709">
    <property type="entry name" value="HadA-like"/>
</dbReference>
<name>H0E8D7_9ACTN</name>
<organism evidence="2 3">
    <name type="scientific">Patulibacter medicamentivorans</name>
    <dbReference type="NCBI Taxonomy" id="1097667"/>
    <lineage>
        <taxon>Bacteria</taxon>
        <taxon>Bacillati</taxon>
        <taxon>Actinomycetota</taxon>
        <taxon>Thermoleophilia</taxon>
        <taxon>Solirubrobacterales</taxon>
        <taxon>Patulibacteraceae</taxon>
        <taxon>Patulibacter</taxon>
    </lineage>
</organism>
<dbReference type="InterPro" id="IPR039569">
    <property type="entry name" value="FAS1-like_DH_region"/>
</dbReference>
<accession>H0E8D7</accession>
<dbReference type="Proteomes" id="UP000005143">
    <property type="component" value="Unassembled WGS sequence"/>
</dbReference>
<gene>
    <name evidence="2" type="ORF">PAI11_30980</name>
</gene>
<comment type="caution">
    <text evidence="2">The sequence shown here is derived from an EMBL/GenBank/DDBJ whole genome shotgun (WGS) entry which is preliminary data.</text>
</comment>
<dbReference type="SUPFAM" id="SSF54637">
    <property type="entry name" value="Thioesterase/thiol ester dehydrase-isomerase"/>
    <property type="match status" value="1"/>
</dbReference>
<proteinExistence type="predicted"/>
<dbReference type="CDD" id="cd03441">
    <property type="entry name" value="R_hydratase_like"/>
    <property type="match status" value="1"/>
</dbReference>
<evidence type="ECO:0000259" key="1">
    <source>
        <dbReference type="Pfam" id="PF13452"/>
    </source>
</evidence>
<dbReference type="RefSeq" id="WP_007576831.1">
    <property type="nucleotide sequence ID" value="NZ_AGUD01000242.1"/>
</dbReference>
<keyword evidence="3" id="KW-1185">Reference proteome</keyword>